<protein>
    <submittedName>
        <fullName evidence="2">Uncharacterized protein</fullName>
    </submittedName>
</protein>
<evidence type="ECO:0000313" key="3">
    <source>
        <dbReference type="Proteomes" id="UP001447188"/>
    </source>
</evidence>
<dbReference type="Proteomes" id="UP001447188">
    <property type="component" value="Unassembled WGS sequence"/>
</dbReference>
<keyword evidence="3" id="KW-1185">Reference proteome</keyword>
<dbReference type="EMBL" id="JBBBZM010000251">
    <property type="protein sequence ID" value="KAL0631430.1"/>
    <property type="molecule type" value="Genomic_DNA"/>
</dbReference>
<gene>
    <name evidence="2" type="ORF">Q9L58_009710</name>
</gene>
<organism evidence="2 3">
    <name type="scientific">Discina gigas</name>
    <dbReference type="NCBI Taxonomy" id="1032678"/>
    <lineage>
        <taxon>Eukaryota</taxon>
        <taxon>Fungi</taxon>
        <taxon>Dikarya</taxon>
        <taxon>Ascomycota</taxon>
        <taxon>Pezizomycotina</taxon>
        <taxon>Pezizomycetes</taxon>
        <taxon>Pezizales</taxon>
        <taxon>Discinaceae</taxon>
        <taxon>Discina</taxon>
    </lineage>
</organism>
<evidence type="ECO:0000256" key="1">
    <source>
        <dbReference type="SAM" id="MobiDB-lite"/>
    </source>
</evidence>
<evidence type="ECO:0000313" key="2">
    <source>
        <dbReference type="EMBL" id="KAL0631430.1"/>
    </source>
</evidence>
<feature type="compositionally biased region" description="Polar residues" evidence="1">
    <location>
        <begin position="127"/>
        <end position="137"/>
    </location>
</feature>
<reference evidence="2 3" key="1">
    <citation type="submission" date="2024-02" db="EMBL/GenBank/DDBJ databases">
        <title>Discinaceae phylogenomics.</title>
        <authorList>
            <person name="Dirks A.C."/>
            <person name="James T.Y."/>
        </authorList>
    </citation>
    <scope>NUCLEOTIDE SEQUENCE [LARGE SCALE GENOMIC DNA]</scope>
    <source>
        <strain evidence="2 3">ACD0624</strain>
    </source>
</reference>
<name>A0ABR3G681_9PEZI</name>
<proteinExistence type="predicted"/>
<comment type="caution">
    <text evidence="2">The sequence shown here is derived from an EMBL/GenBank/DDBJ whole genome shotgun (WGS) entry which is preliminary data.</text>
</comment>
<accession>A0ABR3G681</accession>
<sequence length="223" mass="25034">MTEEIPLTTISLCLGPQDHFRESKSQGNWRIELYFLEQGTGTVSAFPDEFSRIMHTLKWDDMSKRGVFRFKLSHKVKHALFKYKEEGTPDFDSFVNECIRRVNNLRALGQPSRSSHPATPKLAHQAHTYTPSPQTAASHGGSVPMDLSFQALTSCGRKISDQEHRRPMDNRLCLCCSLAGYIAIKCPLRSLPRPPSRIAAITSHFPRLPPSGTATILIHSGNY</sequence>
<feature type="region of interest" description="Disordered" evidence="1">
    <location>
        <begin position="109"/>
        <end position="140"/>
    </location>
</feature>